<evidence type="ECO:0000313" key="1">
    <source>
        <dbReference type="EMBL" id="MFB9688037.1"/>
    </source>
</evidence>
<evidence type="ECO:0008006" key="3">
    <source>
        <dbReference type="Google" id="ProtNLM"/>
    </source>
</evidence>
<dbReference type="Proteomes" id="UP001589535">
    <property type="component" value="Unassembled WGS sequence"/>
</dbReference>
<protein>
    <recommendedName>
        <fullName evidence="3">Shikimate kinase</fullName>
    </recommendedName>
</protein>
<sequence length="167" mass="18460">MGDRQRRAGKSAVCAVLKERGELAVDADNEGYHHWADRATGQVVTDPPDPVPAGWLDRFGWRIDRAKVEALRARAAGGIAFFCGCPENHEDVRDLFDLVVELVIDEDTLRHRLRTRTSNSFGKHPEELAAALEDNAYRHPGATIVDGTRPLAEVADTILATARRLLP</sequence>
<reference evidence="1 2" key="1">
    <citation type="submission" date="2024-09" db="EMBL/GenBank/DDBJ databases">
        <authorList>
            <person name="Sun Q."/>
            <person name="Mori K."/>
        </authorList>
    </citation>
    <scope>NUCLEOTIDE SEQUENCE [LARGE SCALE GENOMIC DNA]</scope>
    <source>
        <strain evidence="1 2">JCM 13852</strain>
    </source>
</reference>
<proteinExistence type="predicted"/>
<dbReference type="SUPFAM" id="SSF52540">
    <property type="entry name" value="P-loop containing nucleoside triphosphate hydrolases"/>
    <property type="match status" value="1"/>
</dbReference>
<name>A0ABV5U9T0_9PSEU</name>
<dbReference type="RefSeq" id="WP_378199370.1">
    <property type="nucleotide sequence ID" value="NZ_JBHMBK010000023.1"/>
</dbReference>
<dbReference type="EMBL" id="JBHMBK010000023">
    <property type="protein sequence ID" value="MFB9688037.1"/>
    <property type="molecule type" value="Genomic_DNA"/>
</dbReference>
<accession>A0ABV5U9T0</accession>
<evidence type="ECO:0000313" key="2">
    <source>
        <dbReference type="Proteomes" id="UP001589535"/>
    </source>
</evidence>
<keyword evidence="2" id="KW-1185">Reference proteome</keyword>
<comment type="caution">
    <text evidence="1">The sequence shown here is derived from an EMBL/GenBank/DDBJ whole genome shotgun (WGS) entry which is preliminary data.</text>
</comment>
<organism evidence="1 2">
    <name type="scientific">Amycolatopsis plumensis</name>
    <dbReference type="NCBI Taxonomy" id="236508"/>
    <lineage>
        <taxon>Bacteria</taxon>
        <taxon>Bacillati</taxon>
        <taxon>Actinomycetota</taxon>
        <taxon>Actinomycetes</taxon>
        <taxon>Pseudonocardiales</taxon>
        <taxon>Pseudonocardiaceae</taxon>
        <taxon>Amycolatopsis</taxon>
    </lineage>
</organism>
<gene>
    <name evidence="1" type="ORF">ACFFTO_27985</name>
</gene>
<dbReference type="InterPro" id="IPR027417">
    <property type="entry name" value="P-loop_NTPase"/>
</dbReference>
<dbReference type="Gene3D" id="3.40.50.300">
    <property type="entry name" value="P-loop containing nucleotide triphosphate hydrolases"/>
    <property type="match status" value="1"/>
</dbReference>